<dbReference type="SUPFAM" id="SSF51905">
    <property type="entry name" value="FAD/NAD(P)-binding domain"/>
    <property type="match status" value="1"/>
</dbReference>
<dbReference type="AlphaFoldDB" id="A0A7W2IAQ4"/>
<dbReference type="Gene3D" id="3.30.70.2450">
    <property type="match status" value="1"/>
</dbReference>
<keyword evidence="1" id="KW-0560">Oxidoreductase</keyword>
<reference evidence="3 4" key="1">
    <citation type="submission" date="2020-07" db="EMBL/GenBank/DDBJ databases">
        <title>Novel species isolated from subtropical streams in China.</title>
        <authorList>
            <person name="Lu H."/>
        </authorList>
    </citation>
    <scope>NUCLEOTIDE SEQUENCE [LARGE SCALE GENOMIC DNA]</scope>
    <source>
        <strain evidence="3 4">LX20W</strain>
    </source>
</reference>
<dbReference type="PRINTS" id="PR00420">
    <property type="entry name" value="RNGMNOXGNASE"/>
</dbReference>
<evidence type="ECO:0000256" key="1">
    <source>
        <dbReference type="ARBA" id="ARBA00023002"/>
    </source>
</evidence>
<dbReference type="PANTHER" id="PTHR43476">
    <property type="entry name" value="3-(3-HYDROXY-PHENYL)PROPIONATE/3-HYDROXYCINNAMIC ACID HYDROXYLASE"/>
    <property type="match status" value="1"/>
</dbReference>
<dbReference type="Proteomes" id="UP000534388">
    <property type="component" value="Unassembled WGS sequence"/>
</dbReference>
<evidence type="ECO:0000313" key="4">
    <source>
        <dbReference type="Proteomes" id="UP000534388"/>
    </source>
</evidence>
<keyword evidence="4" id="KW-1185">Reference proteome</keyword>
<feature type="domain" description="FAD-binding" evidence="2">
    <location>
        <begin position="10"/>
        <end position="368"/>
    </location>
</feature>
<organism evidence="3 4">
    <name type="scientific">Rugamonas brunnea</name>
    <dbReference type="NCBI Taxonomy" id="2758569"/>
    <lineage>
        <taxon>Bacteria</taxon>
        <taxon>Pseudomonadati</taxon>
        <taxon>Pseudomonadota</taxon>
        <taxon>Betaproteobacteria</taxon>
        <taxon>Burkholderiales</taxon>
        <taxon>Oxalobacteraceae</taxon>
        <taxon>Telluria group</taxon>
        <taxon>Rugamonas</taxon>
    </lineage>
</organism>
<dbReference type="Pfam" id="PF01494">
    <property type="entry name" value="FAD_binding_3"/>
    <property type="match status" value="1"/>
</dbReference>
<dbReference type="GO" id="GO:0071949">
    <property type="term" value="F:FAD binding"/>
    <property type="evidence" value="ECO:0007669"/>
    <property type="project" value="InterPro"/>
</dbReference>
<sequence>MNADTDATFEYDVVISGLGPTGLTLAHLLGMRGRSVLILEREPAFYGNARAVYTDDECMRIFQDAGLAQELAEDMLLDMPFQWVLPDDTVLNQYHDLARPYGWPICNLFYQPFLEEKMAALLARYPSVRLRRGREVTRCQQDGRGVQVFHLASQGQNYSKPAPVPGVTPLPQAGEQVARGKYFVACDGGRSVIRSQLGIQMTGQSFPNPWLVVDIKENPGEDCLRHLPYFNFYCDPACPTVSCRQPNGHHRFEFMLMPGQSKEYMEDPATIRHYLSRYIDVDKVTILRRLVYTFNALMAQDWRRGRVFLAGDAAHMTPQFIGQGMNAGVRDACNLAWKLDAVLAGQAGEQLLDTYQSERMPHAQAMINMSILMKDFVSMSNPLKAMLRNGLVRLIRRTPGLRVLLTEARFKPQPVYRQGSYFGLARRKRNGPEGRLTPQPMVLTRNGKQLLLDAVTGHGYALIGAGVDPRDHLKPADRQLLDALGTRYVALYPHGGRPQGDVARAGPAGLEELEDLSGQGIAWFKRSGIGAGAVALVRPDKFAFGMVEAALAGQLVAALRAQLGRPARIDAREAA</sequence>
<dbReference type="NCBIfam" id="NF004829">
    <property type="entry name" value="PRK06183.1-3"/>
    <property type="match status" value="1"/>
</dbReference>
<evidence type="ECO:0000259" key="2">
    <source>
        <dbReference type="Pfam" id="PF01494"/>
    </source>
</evidence>
<gene>
    <name evidence="3" type="ORF">H3H37_04985</name>
</gene>
<dbReference type="Gene3D" id="3.50.50.60">
    <property type="entry name" value="FAD/NAD(P)-binding domain"/>
    <property type="match status" value="1"/>
</dbReference>
<evidence type="ECO:0000313" key="3">
    <source>
        <dbReference type="EMBL" id="MBA5636403.1"/>
    </source>
</evidence>
<dbReference type="PANTHER" id="PTHR43476:SF3">
    <property type="entry name" value="FAD-BINDING MONOOXYGENASE"/>
    <property type="match status" value="1"/>
</dbReference>
<accession>A0A7W2IAQ4</accession>
<dbReference type="InterPro" id="IPR002938">
    <property type="entry name" value="FAD-bd"/>
</dbReference>
<dbReference type="EMBL" id="JACEZT010000002">
    <property type="protein sequence ID" value="MBA5636403.1"/>
    <property type="molecule type" value="Genomic_DNA"/>
</dbReference>
<dbReference type="RefSeq" id="WP_182160535.1">
    <property type="nucleotide sequence ID" value="NZ_JACEZT010000002.1"/>
</dbReference>
<dbReference type="GO" id="GO:0008688">
    <property type="term" value="F:3-(3-hydroxyphenyl)propionate hydroxylase activity"/>
    <property type="evidence" value="ECO:0007669"/>
    <property type="project" value="TreeGrafter"/>
</dbReference>
<dbReference type="InterPro" id="IPR036188">
    <property type="entry name" value="FAD/NAD-bd_sf"/>
</dbReference>
<dbReference type="InterPro" id="IPR050631">
    <property type="entry name" value="PheA/TfdB_FAD_monoxygenase"/>
</dbReference>
<name>A0A7W2IAQ4_9BURK</name>
<comment type="caution">
    <text evidence="3">The sequence shown here is derived from an EMBL/GenBank/DDBJ whole genome shotgun (WGS) entry which is preliminary data.</text>
</comment>
<proteinExistence type="predicted"/>
<dbReference type="GO" id="GO:0019622">
    <property type="term" value="P:3-(3-hydroxy)phenylpropionate catabolic process"/>
    <property type="evidence" value="ECO:0007669"/>
    <property type="project" value="TreeGrafter"/>
</dbReference>
<protein>
    <submittedName>
        <fullName evidence="3">Bifunctional 3-(3-hydroxy-phenyl)propionate/3-hydroxycinnamic acid hydroxylase</fullName>
    </submittedName>
</protein>